<dbReference type="NCBIfam" id="TIGR00647">
    <property type="entry name" value="DNA_bind_WhiA"/>
    <property type="match status" value="1"/>
</dbReference>
<sequence>MSFSFNVKKELTCVPLGARHCMIAELAAMIIMAGEIKYDNHMFSIKFQTENAAIARKYFTIIKKAFNINTEIVLKTSKKFHKKQTYILVTKDSDEAHKILVATTLLKLEGGYVALRDHVDLAVIQSTCCKRAYLRGAFLGAGSVSDPEKGYHLEFVNPTEKHALFLQEIMTTLEMEPKVVARKGNFVLYLKEGTQIVDLLNIMGAHVALMELENVRIVKEVRNNVNRIVNCETANLKKTVSAAVRQMQDIEYVQDTIGISALPENLQQVATYRLEYPSSSLKELGELLTPPVGKSGVNHRLKKISEIAEHIRETRGGNRNG</sequence>
<reference evidence="8" key="2">
    <citation type="submission" date="2021-04" db="EMBL/GenBank/DDBJ databases">
        <authorList>
            <person name="Gilroy R."/>
        </authorList>
    </citation>
    <scope>NUCLEOTIDE SEQUENCE</scope>
    <source>
        <strain evidence="8">B5-657</strain>
    </source>
</reference>
<feature type="domain" description="Sporulation regulator WhiA C-terminal" evidence="5">
    <location>
        <begin position="225"/>
        <end position="308"/>
    </location>
</feature>
<feature type="domain" description="WhiA LAGLIDADG-like" evidence="7">
    <location>
        <begin position="131"/>
        <end position="222"/>
    </location>
</feature>
<dbReference type="GO" id="GO:0003677">
    <property type="term" value="F:DNA binding"/>
    <property type="evidence" value="ECO:0007669"/>
    <property type="project" value="UniProtKB-UniRule"/>
</dbReference>
<comment type="function">
    <text evidence="4">Involved in cell division and chromosome segregation.</text>
</comment>
<dbReference type="PANTHER" id="PTHR37307:SF1">
    <property type="entry name" value="CELL DIVISION PROTEIN WHIA-RELATED"/>
    <property type="match status" value="1"/>
</dbReference>
<protein>
    <recommendedName>
        <fullName evidence="4">Probable cell division protein WhiA</fullName>
    </recommendedName>
</protein>
<keyword evidence="1 4" id="KW-0132">Cell division</keyword>
<dbReference type="Proteomes" id="UP000824229">
    <property type="component" value="Unassembled WGS sequence"/>
</dbReference>
<gene>
    <name evidence="4 8" type="primary">whiA</name>
    <name evidence="8" type="ORF">H9872_10620</name>
</gene>
<dbReference type="Pfam" id="PF02650">
    <property type="entry name" value="HTH_WhiA"/>
    <property type="match status" value="1"/>
</dbReference>
<dbReference type="InterPro" id="IPR003802">
    <property type="entry name" value="Sporulation_regulator_WhiA"/>
</dbReference>
<evidence type="ECO:0000313" key="8">
    <source>
        <dbReference type="EMBL" id="MBU3805189.1"/>
    </source>
</evidence>
<dbReference type="HAMAP" id="MF_01420">
    <property type="entry name" value="HTH_type_WhiA"/>
    <property type="match status" value="1"/>
</dbReference>
<proteinExistence type="inferred from homology"/>
<dbReference type="AlphaFoldDB" id="A0A9E2NML0"/>
<reference evidence="8" key="1">
    <citation type="journal article" date="2021" name="PeerJ">
        <title>Extensive microbial diversity within the chicken gut microbiome revealed by metagenomics and culture.</title>
        <authorList>
            <person name="Gilroy R."/>
            <person name="Ravi A."/>
            <person name="Getino M."/>
            <person name="Pursley I."/>
            <person name="Horton D.L."/>
            <person name="Alikhan N.F."/>
            <person name="Baker D."/>
            <person name="Gharbi K."/>
            <person name="Hall N."/>
            <person name="Watson M."/>
            <person name="Adriaenssens E.M."/>
            <person name="Foster-Nyarko E."/>
            <person name="Jarju S."/>
            <person name="Secka A."/>
            <person name="Antonio M."/>
            <person name="Oren A."/>
            <person name="Chaudhuri R.R."/>
            <person name="La Ragione R."/>
            <person name="Hildebrand F."/>
            <person name="Pallen M.J."/>
        </authorList>
    </citation>
    <scope>NUCLEOTIDE SEQUENCE</scope>
    <source>
        <strain evidence="8">B5-657</strain>
    </source>
</reference>
<dbReference type="PANTHER" id="PTHR37307">
    <property type="entry name" value="CELL DIVISION PROTEIN WHIA-RELATED"/>
    <property type="match status" value="1"/>
</dbReference>
<comment type="similarity">
    <text evidence="4">Belongs to the WhiA family.</text>
</comment>
<dbReference type="InterPro" id="IPR039518">
    <property type="entry name" value="WhiA_LAGLIDADG_dom"/>
</dbReference>
<accession>A0A9E2NML0</accession>
<dbReference type="SUPFAM" id="SSF55608">
    <property type="entry name" value="Homing endonucleases"/>
    <property type="match status" value="1"/>
</dbReference>
<evidence type="ECO:0000259" key="6">
    <source>
        <dbReference type="Pfam" id="PF10298"/>
    </source>
</evidence>
<evidence type="ECO:0000259" key="7">
    <source>
        <dbReference type="Pfam" id="PF14527"/>
    </source>
</evidence>
<dbReference type="Pfam" id="PF14527">
    <property type="entry name" value="LAGLIDADG_WhiA"/>
    <property type="match status" value="1"/>
</dbReference>
<evidence type="ECO:0000259" key="5">
    <source>
        <dbReference type="Pfam" id="PF02650"/>
    </source>
</evidence>
<evidence type="ECO:0000256" key="1">
    <source>
        <dbReference type="ARBA" id="ARBA00022618"/>
    </source>
</evidence>
<keyword evidence="3 4" id="KW-0131">Cell cycle</keyword>
<keyword evidence="2 4" id="KW-0238">DNA-binding</keyword>
<evidence type="ECO:0000313" key="9">
    <source>
        <dbReference type="Proteomes" id="UP000824229"/>
    </source>
</evidence>
<dbReference type="GO" id="GO:0051301">
    <property type="term" value="P:cell division"/>
    <property type="evidence" value="ECO:0007669"/>
    <property type="project" value="UniProtKB-UniRule"/>
</dbReference>
<organism evidence="8 9">
    <name type="scientific">Candidatus Cellulosilyticum pullistercoris</name>
    <dbReference type="NCBI Taxonomy" id="2838521"/>
    <lineage>
        <taxon>Bacteria</taxon>
        <taxon>Bacillati</taxon>
        <taxon>Bacillota</taxon>
        <taxon>Clostridia</taxon>
        <taxon>Lachnospirales</taxon>
        <taxon>Cellulosilyticaceae</taxon>
        <taxon>Cellulosilyticum</taxon>
    </lineage>
</organism>
<dbReference type="InterPro" id="IPR023054">
    <property type="entry name" value="Sporulation_regulator_WhiA_C"/>
</dbReference>
<name>A0A9E2NML0_9FIRM</name>
<feature type="domain" description="Sporulation transcription regulator WhiA N-terminal" evidence="6">
    <location>
        <begin position="19"/>
        <end position="105"/>
    </location>
</feature>
<evidence type="ECO:0000256" key="4">
    <source>
        <dbReference type="HAMAP-Rule" id="MF_01420"/>
    </source>
</evidence>
<evidence type="ECO:0000256" key="3">
    <source>
        <dbReference type="ARBA" id="ARBA00023306"/>
    </source>
</evidence>
<dbReference type="GO" id="GO:0043937">
    <property type="term" value="P:regulation of sporulation"/>
    <property type="evidence" value="ECO:0007669"/>
    <property type="project" value="InterPro"/>
</dbReference>
<evidence type="ECO:0000256" key="2">
    <source>
        <dbReference type="ARBA" id="ARBA00023125"/>
    </source>
</evidence>
<dbReference type="Gene3D" id="3.10.28.10">
    <property type="entry name" value="Homing endonucleases"/>
    <property type="match status" value="1"/>
</dbReference>
<dbReference type="Pfam" id="PF10298">
    <property type="entry name" value="WhiA_N"/>
    <property type="match status" value="1"/>
</dbReference>
<dbReference type="InterPro" id="IPR018478">
    <property type="entry name" value="Sporu_reg_WhiA_N_dom"/>
</dbReference>
<comment type="caution">
    <text evidence="8">The sequence shown here is derived from an EMBL/GenBank/DDBJ whole genome shotgun (WGS) entry which is preliminary data.</text>
</comment>
<dbReference type="EMBL" id="JAHLFQ010000251">
    <property type="protein sequence ID" value="MBU3805189.1"/>
    <property type="molecule type" value="Genomic_DNA"/>
</dbReference>
<dbReference type="InterPro" id="IPR027434">
    <property type="entry name" value="Homing_endonucl"/>
</dbReference>